<dbReference type="EMBL" id="CP124550">
    <property type="protein sequence ID" value="WIO46268.1"/>
    <property type="molecule type" value="Genomic_DNA"/>
</dbReference>
<accession>A0ABY8WVF5</accession>
<evidence type="ECO:0000259" key="2">
    <source>
        <dbReference type="Pfam" id="PF02698"/>
    </source>
</evidence>
<proteinExistence type="predicted"/>
<dbReference type="CDD" id="cd06259">
    <property type="entry name" value="YdcF-like"/>
    <property type="match status" value="1"/>
</dbReference>
<dbReference type="Proteomes" id="UP001177295">
    <property type="component" value="Chromosome"/>
</dbReference>
<keyword evidence="1" id="KW-0812">Transmembrane</keyword>
<evidence type="ECO:0000313" key="3">
    <source>
        <dbReference type="EMBL" id="WIO46268.1"/>
    </source>
</evidence>
<feature type="domain" description="DUF218" evidence="2">
    <location>
        <begin position="48"/>
        <end position="175"/>
    </location>
</feature>
<name>A0ABY8WVF5_9BACT</name>
<dbReference type="PANTHER" id="PTHR30336:SF4">
    <property type="entry name" value="ENVELOPE BIOGENESIS FACTOR ELYC"/>
    <property type="match status" value="1"/>
</dbReference>
<dbReference type="InterPro" id="IPR051599">
    <property type="entry name" value="Cell_Envelope_Assoc"/>
</dbReference>
<evidence type="ECO:0000313" key="4">
    <source>
        <dbReference type="Proteomes" id="UP001177295"/>
    </source>
</evidence>
<dbReference type="Pfam" id="PF02698">
    <property type="entry name" value="DUF218"/>
    <property type="match status" value="1"/>
</dbReference>
<keyword evidence="4" id="KW-1185">Reference proteome</keyword>
<dbReference type="RefSeq" id="WP_376753802.1">
    <property type="nucleotide sequence ID" value="NZ_CP124550.1"/>
</dbReference>
<dbReference type="Gene3D" id="3.40.50.620">
    <property type="entry name" value="HUPs"/>
    <property type="match status" value="1"/>
</dbReference>
<protein>
    <submittedName>
        <fullName evidence="3">YdcF family protein</fullName>
    </submittedName>
</protein>
<feature type="transmembrane region" description="Helical" evidence="1">
    <location>
        <begin position="6"/>
        <end position="28"/>
    </location>
</feature>
<evidence type="ECO:0000256" key="1">
    <source>
        <dbReference type="SAM" id="Phobius"/>
    </source>
</evidence>
<keyword evidence="1" id="KW-1133">Transmembrane helix</keyword>
<reference evidence="3 4" key="1">
    <citation type="journal article" date="2023" name="Cell">
        <title>Genetic manipulation of Patescibacteria provides mechanistic insights into microbial dark matter and the epibiotic lifestyle.</title>
        <authorList>
            <person name="Wang Y."/>
            <person name="Gallagher L.A."/>
            <person name="Andrade P.A."/>
            <person name="Liu A."/>
            <person name="Humphreys I.R."/>
            <person name="Turkarslan S."/>
            <person name="Cutler K.J."/>
            <person name="Arrieta-Ortiz M.L."/>
            <person name="Li Y."/>
            <person name="Radey M.C."/>
            <person name="McLean J.S."/>
            <person name="Cong Q."/>
            <person name="Baker D."/>
            <person name="Baliga N.S."/>
            <person name="Peterson S.B."/>
            <person name="Mougous J.D."/>
        </authorList>
    </citation>
    <scope>NUCLEOTIDE SEQUENCE [LARGE SCALE GENOMIC DNA]</scope>
    <source>
        <strain evidence="3 4">ML1</strain>
    </source>
</reference>
<sequence>MKKVVIAMSAIVMLIAAIIWGIGAYLYIDDLRSCGQAPTTSDACRSADAIVAVSGGDTLARADEAIKLYRNGWARYIVFSGAAADKSGPSNAQVMKRHAIASGVPATAILIETMSETTEENAMNTVQILDQHHISSVILVTSVYHQRRATLEFHKSAPKIFVRSHPVESDRQWQGNGWWLTPTGWNLAIQELGKIIVSTRN</sequence>
<organism evidence="3 4">
    <name type="scientific">Candidatus Southlakia epibionticum</name>
    <dbReference type="NCBI Taxonomy" id="3043284"/>
    <lineage>
        <taxon>Bacteria</taxon>
        <taxon>Candidatus Saccharimonadota</taxon>
        <taxon>Candidatus Saccharimonadia</taxon>
        <taxon>Candidatus Saccharimonadales</taxon>
        <taxon>Candidatus Saccharimonadaceae</taxon>
        <taxon>Candidatus Southlakia</taxon>
    </lineage>
</organism>
<dbReference type="PANTHER" id="PTHR30336">
    <property type="entry name" value="INNER MEMBRANE PROTEIN, PROBABLE PERMEASE"/>
    <property type="match status" value="1"/>
</dbReference>
<gene>
    <name evidence="3" type="ORF">SEML1_0659</name>
</gene>
<keyword evidence="1" id="KW-0472">Membrane</keyword>
<dbReference type="InterPro" id="IPR014729">
    <property type="entry name" value="Rossmann-like_a/b/a_fold"/>
</dbReference>
<dbReference type="InterPro" id="IPR003848">
    <property type="entry name" value="DUF218"/>
</dbReference>